<name>A0ABQ4SI94_9HYPH</name>
<organism evidence="2 3">
    <name type="scientific">Methylobacterium isbiliense</name>
    <dbReference type="NCBI Taxonomy" id="315478"/>
    <lineage>
        <taxon>Bacteria</taxon>
        <taxon>Pseudomonadati</taxon>
        <taxon>Pseudomonadota</taxon>
        <taxon>Alphaproteobacteria</taxon>
        <taxon>Hyphomicrobiales</taxon>
        <taxon>Methylobacteriaceae</taxon>
        <taxon>Methylobacterium</taxon>
    </lineage>
</organism>
<keyword evidence="3" id="KW-1185">Reference proteome</keyword>
<keyword evidence="1" id="KW-0812">Transmembrane</keyword>
<evidence type="ECO:0000313" key="3">
    <source>
        <dbReference type="Proteomes" id="UP001055153"/>
    </source>
</evidence>
<reference evidence="2" key="2">
    <citation type="submission" date="2021-08" db="EMBL/GenBank/DDBJ databases">
        <authorList>
            <person name="Tani A."/>
            <person name="Ola A."/>
            <person name="Ogura Y."/>
            <person name="Katsura K."/>
            <person name="Hayashi T."/>
        </authorList>
    </citation>
    <scope>NUCLEOTIDE SEQUENCE</scope>
    <source>
        <strain evidence="2">DSM 17168</strain>
    </source>
</reference>
<keyword evidence="1" id="KW-1133">Transmembrane helix</keyword>
<dbReference type="PROSITE" id="PS51257">
    <property type="entry name" value="PROKAR_LIPOPROTEIN"/>
    <property type="match status" value="1"/>
</dbReference>
<dbReference type="EMBL" id="BPQQ01000039">
    <property type="protein sequence ID" value="GJE01494.1"/>
    <property type="molecule type" value="Genomic_DNA"/>
</dbReference>
<accession>A0ABQ4SI94</accession>
<evidence type="ECO:0000256" key="1">
    <source>
        <dbReference type="SAM" id="Phobius"/>
    </source>
</evidence>
<keyword evidence="1" id="KW-0472">Membrane</keyword>
<sequence>MLRGVRPGPTGLFDRPVPMFAAGSISCELLAIAAIRTRSMQTPFWRAALQVVLGGLLVLLAGIAIGSA</sequence>
<feature type="transmembrane region" description="Helical" evidence="1">
    <location>
        <begin position="17"/>
        <end position="35"/>
    </location>
</feature>
<evidence type="ECO:0000313" key="2">
    <source>
        <dbReference type="EMBL" id="GJE01494.1"/>
    </source>
</evidence>
<proteinExistence type="predicted"/>
<reference evidence="2" key="1">
    <citation type="journal article" date="2021" name="Front. Microbiol.">
        <title>Comprehensive Comparative Genomics and Phenotyping of Methylobacterium Species.</title>
        <authorList>
            <person name="Alessa O."/>
            <person name="Ogura Y."/>
            <person name="Fujitani Y."/>
            <person name="Takami H."/>
            <person name="Hayashi T."/>
            <person name="Sahin N."/>
            <person name="Tani A."/>
        </authorList>
    </citation>
    <scope>NUCLEOTIDE SEQUENCE</scope>
    <source>
        <strain evidence="2">DSM 17168</strain>
    </source>
</reference>
<protein>
    <submittedName>
        <fullName evidence="2">Uncharacterized protein</fullName>
    </submittedName>
</protein>
<feature type="transmembrane region" description="Helical" evidence="1">
    <location>
        <begin position="47"/>
        <end position="66"/>
    </location>
</feature>
<comment type="caution">
    <text evidence="2">The sequence shown here is derived from an EMBL/GenBank/DDBJ whole genome shotgun (WGS) entry which is preliminary data.</text>
</comment>
<dbReference type="RefSeq" id="WP_373324722.1">
    <property type="nucleotide sequence ID" value="NZ_BPQQ01000039.1"/>
</dbReference>
<gene>
    <name evidence="2" type="ORF">GMJLKIPL_3426</name>
</gene>
<dbReference type="Proteomes" id="UP001055153">
    <property type="component" value="Unassembled WGS sequence"/>
</dbReference>